<dbReference type="Pfam" id="PF02635">
    <property type="entry name" value="DsrE"/>
    <property type="match status" value="1"/>
</dbReference>
<proteinExistence type="inferred from homology"/>
<comment type="caution">
    <text evidence="2">The sequence shown here is derived from an EMBL/GenBank/DDBJ whole genome shotgun (WGS) entry which is preliminary data.</text>
</comment>
<comment type="similarity">
    <text evidence="1">Belongs to the DsrF/TusC family.</text>
</comment>
<dbReference type="Gene3D" id="3.40.1260.10">
    <property type="entry name" value="DsrEFH-like"/>
    <property type="match status" value="1"/>
</dbReference>
<sequence>MYDRQGSDIMNSRSILVIVRHPPHGTSWVREGLEAALVGAALGQPPTILFSGDGVLALLAHQQRGALGQKGSAAMLEGLSLYDIEPLWYDQRSLETRGMEVSQLMPGCQQACVADLIARHDVVMSF</sequence>
<dbReference type="AlphaFoldDB" id="A0A3D9E0Y2"/>
<dbReference type="Proteomes" id="UP000256334">
    <property type="component" value="Unassembled WGS sequence"/>
</dbReference>
<dbReference type="EMBL" id="QRDJ01000006">
    <property type="protein sequence ID" value="REC96199.1"/>
    <property type="molecule type" value="Genomic_DNA"/>
</dbReference>
<dbReference type="PANTHER" id="PTHR38780:SF1">
    <property type="entry name" value="PROTEIN TUSC"/>
    <property type="match status" value="1"/>
</dbReference>
<organism evidence="2 3">
    <name type="scientific">Kushneria indalinina DSM 14324</name>
    <dbReference type="NCBI Taxonomy" id="1122140"/>
    <lineage>
        <taxon>Bacteria</taxon>
        <taxon>Pseudomonadati</taxon>
        <taxon>Pseudomonadota</taxon>
        <taxon>Gammaproteobacteria</taxon>
        <taxon>Oceanospirillales</taxon>
        <taxon>Halomonadaceae</taxon>
        <taxon>Kushneria</taxon>
    </lineage>
</organism>
<accession>A0A3D9E0Y2</accession>
<evidence type="ECO:0000256" key="1">
    <source>
        <dbReference type="ARBA" id="ARBA00005996"/>
    </source>
</evidence>
<keyword evidence="3" id="KW-1185">Reference proteome</keyword>
<dbReference type="InterPro" id="IPR003787">
    <property type="entry name" value="Sulphur_relay_DsrE/F-like"/>
</dbReference>
<evidence type="ECO:0000313" key="3">
    <source>
        <dbReference type="Proteomes" id="UP000256334"/>
    </source>
</evidence>
<reference evidence="2 3" key="1">
    <citation type="submission" date="2018-07" db="EMBL/GenBank/DDBJ databases">
        <title>Genomic Encyclopedia of Type Strains, Phase IV (KMG-IV): sequencing the most valuable type-strain genomes for metagenomic binning, comparative biology and taxonomic classification.</title>
        <authorList>
            <person name="Goeker M."/>
        </authorList>
    </citation>
    <scope>NUCLEOTIDE SEQUENCE [LARGE SCALE GENOMIC DNA]</scope>
    <source>
        <strain evidence="2 3">DSM 14324</strain>
    </source>
</reference>
<evidence type="ECO:0000313" key="2">
    <source>
        <dbReference type="EMBL" id="REC96199.1"/>
    </source>
</evidence>
<dbReference type="InterPro" id="IPR027396">
    <property type="entry name" value="DsrEFH-like"/>
</dbReference>
<dbReference type="SUPFAM" id="SSF75169">
    <property type="entry name" value="DsrEFH-like"/>
    <property type="match status" value="1"/>
</dbReference>
<name>A0A3D9E0Y2_9GAMM</name>
<protein>
    <submittedName>
        <fullName evidence="2">tRNA 2-thiouridine synthesizing protein C</fullName>
    </submittedName>
</protein>
<dbReference type="PANTHER" id="PTHR38780">
    <property type="entry name" value="PROTEIN TUSC"/>
    <property type="match status" value="1"/>
</dbReference>
<dbReference type="InterPro" id="IPR017462">
    <property type="entry name" value="Sulphur_relay_TusC/DsrF"/>
</dbReference>
<gene>
    <name evidence="2" type="ORF">C8D72_0879</name>
</gene>